<dbReference type="PROSITE" id="PS51186">
    <property type="entry name" value="GNAT"/>
    <property type="match status" value="1"/>
</dbReference>
<dbReference type="InterPro" id="IPR051531">
    <property type="entry name" value="N-acetyltransferase"/>
</dbReference>
<reference evidence="2 3" key="1">
    <citation type="submission" date="2024-01" db="EMBL/GenBank/DDBJ databases">
        <title>The strains designed SYSU M86414 and SYSU M84420 isolated from the marine sediment in San Sha City (Hainan Province, China).</title>
        <authorList>
            <person name="Guo D."/>
        </authorList>
    </citation>
    <scope>NUCLEOTIDE SEQUENCE [LARGE SCALE GENOMIC DNA]</scope>
    <source>
        <strain evidence="2 3">SYSU M84420</strain>
    </source>
</reference>
<sequence>MNYLLEGQETERIKFRKIMLSDFSHWLEFHKDSLTSQHWFSEYESPEIECKKWYDKQFYRYKRGLGGMNALIDKKSGRLIGHCGLLIQHVDDKPELEIGYSLLPDFWFKGLATESAKKCRDFAFENNLSDSVISIISLTNRPSENVATKIGMNIDKVTVYKNNKVNIFRIFKSEWKELKKND</sequence>
<dbReference type="PANTHER" id="PTHR43792">
    <property type="entry name" value="GNAT FAMILY, PUTATIVE (AFU_ORTHOLOGUE AFUA_3G00765)-RELATED-RELATED"/>
    <property type="match status" value="1"/>
</dbReference>
<evidence type="ECO:0000313" key="2">
    <source>
        <dbReference type="EMBL" id="MEC4266387.1"/>
    </source>
</evidence>
<dbReference type="SUPFAM" id="SSF55729">
    <property type="entry name" value="Acyl-CoA N-acyltransferases (Nat)"/>
    <property type="match status" value="1"/>
</dbReference>
<dbReference type="Pfam" id="PF13302">
    <property type="entry name" value="Acetyltransf_3"/>
    <property type="match status" value="1"/>
</dbReference>
<dbReference type="Proteomes" id="UP001355298">
    <property type="component" value="Unassembled WGS sequence"/>
</dbReference>
<comment type="caution">
    <text evidence="2">The sequence shown here is derived from an EMBL/GenBank/DDBJ whole genome shotgun (WGS) entry which is preliminary data.</text>
</comment>
<evidence type="ECO:0000259" key="1">
    <source>
        <dbReference type="PROSITE" id="PS51186"/>
    </source>
</evidence>
<protein>
    <submittedName>
        <fullName evidence="2">GNAT family N-acetyltransferase</fullName>
    </submittedName>
</protein>
<evidence type="ECO:0000313" key="3">
    <source>
        <dbReference type="Proteomes" id="UP001355298"/>
    </source>
</evidence>
<keyword evidence="3" id="KW-1185">Reference proteome</keyword>
<dbReference type="RefSeq" id="WP_326279272.1">
    <property type="nucleotide sequence ID" value="NZ_JAYKYV010000013.1"/>
</dbReference>
<dbReference type="InterPro" id="IPR016181">
    <property type="entry name" value="Acyl_CoA_acyltransferase"/>
</dbReference>
<feature type="domain" description="N-acetyltransferase" evidence="1">
    <location>
        <begin position="13"/>
        <end position="179"/>
    </location>
</feature>
<proteinExistence type="predicted"/>
<name>A0ABU6ITE6_9FLAO</name>
<gene>
    <name evidence="2" type="ORF">VOP03_13605</name>
</gene>
<dbReference type="InterPro" id="IPR000182">
    <property type="entry name" value="GNAT_dom"/>
</dbReference>
<organism evidence="2 3">
    <name type="scientific">Flagellimonas halotolerans</name>
    <dbReference type="NCBI Taxonomy" id="3112164"/>
    <lineage>
        <taxon>Bacteria</taxon>
        <taxon>Pseudomonadati</taxon>
        <taxon>Bacteroidota</taxon>
        <taxon>Flavobacteriia</taxon>
        <taxon>Flavobacteriales</taxon>
        <taxon>Flavobacteriaceae</taxon>
        <taxon>Flagellimonas</taxon>
    </lineage>
</organism>
<accession>A0ABU6ITE6</accession>
<dbReference type="PANTHER" id="PTHR43792:SF1">
    <property type="entry name" value="N-ACETYLTRANSFERASE DOMAIN-CONTAINING PROTEIN"/>
    <property type="match status" value="1"/>
</dbReference>
<dbReference type="EMBL" id="JAYMGW010000013">
    <property type="protein sequence ID" value="MEC4266387.1"/>
    <property type="molecule type" value="Genomic_DNA"/>
</dbReference>
<dbReference type="Gene3D" id="3.40.630.30">
    <property type="match status" value="1"/>
</dbReference>